<dbReference type="SUPFAM" id="SSF55729">
    <property type="entry name" value="Acyl-CoA N-acyltransferases (Nat)"/>
    <property type="match status" value="1"/>
</dbReference>
<organism evidence="2 3">
    <name type="scientific">Streptomyces graminofaciens</name>
    <dbReference type="NCBI Taxonomy" id="68212"/>
    <lineage>
        <taxon>Bacteria</taxon>
        <taxon>Bacillati</taxon>
        <taxon>Actinomycetota</taxon>
        <taxon>Actinomycetes</taxon>
        <taxon>Kitasatosporales</taxon>
        <taxon>Streptomycetaceae</taxon>
        <taxon>Streptomyces</taxon>
    </lineage>
</organism>
<sequence>MRRVLSAVGERDPRPLVSGTVIFGRTDEVGDDLLLRGWIEDAGTNRYNATVLGQGQARTQLPRARAAPRSTLAAMTSHVAPEGSRIAAGGAGLVIRQETADDHREVREVHTRAFGDGERVPGLVEALRVAEAALAPISFVATVDDRVVGHVLLSATRLDAPRRIVDVLSLSPLGVLPEFQRQGIGTQLIASALAAADSQNVPLVFLEGSPRYYGTRGFEGAGAMGFRSPSLRIPEAAFQVARLSAYEPWMTGSFVYSEVFWAFDCVGLRDPEA</sequence>
<proteinExistence type="predicted"/>
<feature type="domain" description="N-acetyltransferase" evidence="1">
    <location>
        <begin position="93"/>
        <end position="234"/>
    </location>
</feature>
<accession>A0ABN5W2G2</accession>
<dbReference type="Pfam" id="PF13527">
    <property type="entry name" value="Acetyltransf_9"/>
    <property type="match status" value="1"/>
</dbReference>
<evidence type="ECO:0000313" key="3">
    <source>
        <dbReference type="Proteomes" id="UP001321542"/>
    </source>
</evidence>
<dbReference type="Proteomes" id="UP001321542">
    <property type="component" value="Chromosome"/>
</dbReference>
<dbReference type="CDD" id="cd04301">
    <property type="entry name" value="NAT_SF"/>
    <property type="match status" value="1"/>
</dbReference>
<dbReference type="PROSITE" id="PS51186">
    <property type="entry name" value="GNAT"/>
    <property type="match status" value="1"/>
</dbReference>
<dbReference type="Gene3D" id="3.40.630.30">
    <property type="match status" value="1"/>
</dbReference>
<reference evidence="2 3" key="2">
    <citation type="journal article" date="2023" name="ChemBioChem">
        <title>Acyltransferase Domain Exchange between Two Independent Type I Polyketide Synthases in the Same Producer Strain of Macrolide Antibiotics.</title>
        <authorList>
            <person name="Kudo F."/>
            <person name="Kishikawa K."/>
            <person name="Tsuboi K."/>
            <person name="Kido T."/>
            <person name="Usui T."/>
            <person name="Hashimoto J."/>
            <person name="Shin-Ya K."/>
            <person name="Miyanaga A."/>
            <person name="Eguchi T."/>
        </authorList>
    </citation>
    <scope>NUCLEOTIDE SEQUENCE [LARGE SCALE GENOMIC DNA]</scope>
    <source>
        <strain evidence="2 3">A-8890</strain>
    </source>
</reference>
<gene>
    <name evidence="2" type="ORF">SGFS_100140</name>
</gene>
<protein>
    <recommendedName>
        <fullName evidence="1">N-acetyltransferase domain-containing protein</fullName>
    </recommendedName>
</protein>
<dbReference type="InterPro" id="IPR000182">
    <property type="entry name" value="GNAT_dom"/>
</dbReference>
<dbReference type="InterPro" id="IPR016181">
    <property type="entry name" value="Acyl_CoA_acyltransferase"/>
</dbReference>
<evidence type="ECO:0000259" key="1">
    <source>
        <dbReference type="PROSITE" id="PS51186"/>
    </source>
</evidence>
<evidence type="ECO:0000313" key="2">
    <source>
        <dbReference type="EMBL" id="BBC38720.1"/>
    </source>
</evidence>
<keyword evidence="3" id="KW-1185">Reference proteome</keyword>
<dbReference type="EMBL" id="AP018448">
    <property type="protein sequence ID" value="BBC38720.1"/>
    <property type="molecule type" value="Genomic_DNA"/>
</dbReference>
<reference evidence="2 3" key="1">
    <citation type="journal article" date="2010" name="ChemBioChem">
        <title>Cloning and characterization of the biosynthetic gene cluster of 16-membered macrolide antibiotic FD-891: involvement of a dual functional cytochrome P450 monooxygenase catalyzing epoxidation and hydroxylation.</title>
        <authorList>
            <person name="Kudo F."/>
            <person name="Motegi A."/>
            <person name="Mizoue K."/>
            <person name="Eguchi T."/>
        </authorList>
    </citation>
    <scope>NUCLEOTIDE SEQUENCE [LARGE SCALE GENOMIC DNA]</scope>
    <source>
        <strain evidence="2 3">A-8890</strain>
    </source>
</reference>
<name>A0ABN5W2G2_9ACTN</name>